<keyword evidence="2" id="KW-1133">Transmembrane helix</keyword>
<dbReference type="PANTHER" id="PTHR40465:SF1">
    <property type="entry name" value="DUF6534 DOMAIN-CONTAINING PROTEIN"/>
    <property type="match status" value="1"/>
</dbReference>
<dbReference type="EMBL" id="JADNRY010000077">
    <property type="protein sequence ID" value="KAF9067132.1"/>
    <property type="molecule type" value="Genomic_DNA"/>
</dbReference>
<dbReference type="InterPro" id="IPR045339">
    <property type="entry name" value="DUF6534"/>
</dbReference>
<evidence type="ECO:0000259" key="3">
    <source>
        <dbReference type="Pfam" id="PF20152"/>
    </source>
</evidence>
<keyword evidence="2" id="KW-0472">Membrane</keyword>
<feature type="transmembrane region" description="Helical" evidence="2">
    <location>
        <begin position="47"/>
        <end position="68"/>
    </location>
</feature>
<comment type="caution">
    <text evidence="4">The sequence shown here is derived from an EMBL/GenBank/DDBJ whole genome shotgun (WGS) entry which is preliminary data.</text>
</comment>
<protein>
    <recommendedName>
        <fullName evidence="3">DUF6534 domain-containing protein</fullName>
    </recommendedName>
</protein>
<gene>
    <name evidence="4" type="ORF">BDP27DRAFT_1393141</name>
</gene>
<feature type="domain" description="DUF6534" evidence="3">
    <location>
        <begin position="123"/>
        <end position="206"/>
    </location>
</feature>
<dbReference type="PANTHER" id="PTHR40465">
    <property type="entry name" value="CHROMOSOME 1, WHOLE GENOME SHOTGUN SEQUENCE"/>
    <property type="match status" value="1"/>
</dbReference>
<accession>A0A9P5PQ08</accession>
<feature type="transmembrane region" description="Helical" evidence="2">
    <location>
        <begin position="14"/>
        <end position="35"/>
    </location>
</feature>
<feature type="transmembrane region" description="Helical" evidence="2">
    <location>
        <begin position="83"/>
        <end position="106"/>
    </location>
</feature>
<organism evidence="4 5">
    <name type="scientific">Rhodocollybia butyracea</name>
    <dbReference type="NCBI Taxonomy" id="206335"/>
    <lineage>
        <taxon>Eukaryota</taxon>
        <taxon>Fungi</taxon>
        <taxon>Dikarya</taxon>
        <taxon>Basidiomycota</taxon>
        <taxon>Agaricomycotina</taxon>
        <taxon>Agaricomycetes</taxon>
        <taxon>Agaricomycetidae</taxon>
        <taxon>Agaricales</taxon>
        <taxon>Marasmiineae</taxon>
        <taxon>Omphalotaceae</taxon>
        <taxon>Rhodocollybia</taxon>
    </lineage>
</organism>
<proteinExistence type="predicted"/>
<keyword evidence="2" id="KW-0812">Transmembrane</keyword>
<evidence type="ECO:0000256" key="1">
    <source>
        <dbReference type="SAM" id="MobiDB-lite"/>
    </source>
</evidence>
<dbReference type="Proteomes" id="UP000772434">
    <property type="component" value="Unassembled WGS sequence"/>
</dbReference>
<sequence length="274" mass="31141">MTKGPAEIAHGPMFIGYTFTLMLYGIMTTQVYLYYNTFKKDRMWMKTFVAVLFLADTVNTIFDAIYLYDSLIIHFVKVLTTNWWLVLLVSLSSLTGLGTGVTPNFVDFRMFKWSVCMWLAGECLGDIMITSVLVWHLRKHKTGFQASDELIDRIIRLTVQTGLVTALCATLDLLFFLIDPTGTHLIFNFPLAKLYTNSVMSSLNSRGAWKYSKQRSTGDATMPSNIITTGDFNSGTPKQSEVSPTSSSKVYVEVESHEMRDIDAERRYSYRILD</sequence>
<dbReference type="Pfam" id="PF20152">
    <property type="entry name" value="DUF6534"/>
    <property type="match status" value="1"/>
</dbReference>
<keyword evidence="5" id="KW-1185">Reference proteome</keyword>
<feature type="transmembrane region" description="Helical" evidence="2">
    <location>
        <begin position="157"/>
        <end position="178"/>
    </location>
</feature>
<feature type="transmembrane region" description="Helical" evidence="2">
    <location>
        <begin position="118"/>
        <end position="137"/>
    </location>
</feature>
<reference evidence="4" key="1">
    <citation type="submission" date="2020-11" db="EMBL/GenBank/DDBJ databases">
        <authorList>
            <consortium name="DOE Joint Genome Institute"/>
            <person name="Ahrendt S."/>
            <person name="Riley R."/>
            <person name="Andreopoulos W."/>
            <person name="Labutti K."/>
            <person name="Pangilinan J."/>
            <person name="Ruiz-Duenas F.J."/>
            <person name="Barrasa J.M."/>
            <person name="Sanchez-Garcia M."/>
            <person name="Camarero S."/>
            <person name="Miyauchi S."/>
            <person name="Serrano A."/>
            <person name="Linde D."/>
            <person name="Babiker R."/>
            <person name="Drula E."/>
            <person name="Ayuso-Fernandez I."/>
            <person name="Pacheco R."/>
            <person name="Padilla G."/>
            <person name="Ferreira P."/>
            <person name="Barriuso J."/>
            <person name="Kellner H."/>
            <person name="Castanera R."/>
            <person name="Alfaro M."/>
            <person name="Ramirez L."/>
            <person name="Pisabarro A.G."/>
            <person name="Kuo A."/>
            <person name="Tritt A."/>
            <person name="Lipzen A."/>
            <person name="He G."/>
            <person name="Yan M."/>
            <person name="Ng V."/>
            <person name="Cullen D."/>
            <person name="Martin F."/>
            <person name="Rosso M.-N."/>
            <person name="Henrissat B."/>
            <person name="Hibbett D."/>
            <person name="Martinez A.T."/>
            <person name="Grigoriev I.V."/>
        </authorList>
    </citation>
    <scope>NUCLEOTIDE SEQUENCE</scope>
    <source>
        <strain evidence="4">AH 40177</strain>
    </source>
</reference>
<dbReference type="OrthoDB" id="3183258at2759"/>
<evidence type="ECO:0000313" key="4">
    <source>
        <dbReference type="EMBL" id="KAF9067132.1"/>
    </source>
</evidence>
<name>A0A9P5PQ08_9AGAR</name>
<evidence type="ECO:0000256" key="2">
    <source>
        <dbReference type="SAM" id="Phobius"/>
    </source>
</evidence>
<dbReference type="AlphaFoldDB" id="A0A9P5PQ08"/>
<evidence type="ECO:0000313" key="5">
    <source>
        <dbReference type="Proteomes" id="UP000772434"/>
    </source>
</evidence>
<feature type="region of interest" description="Disordered" evidence="1">
    <location>
        <begin position="214"/>
        <end position="249"/>
    </location>
</feature>